<name>A0A9E3LV69_9NOST</name>
<accession>A0A9E3LV69</accession>
<reference evidence="1" key="2">
    <citation type="journal article" date="2022" name="Microbiol. Resour. Announc.">
        <title>Metagenome Sequencing to Explore Phylogenomics of Terrestrial Cyanobacteria.</title>
        <authorList>
            <person name="Ward R.D."/>
            <person name="Stajich J.E."/>
            <person name="Johansen J.R."/>
            <person name="Huntemann M."/>
            <person name="Clum A."/>
            <person name="Foster B."/>
            <person name="Foster B."/>
            <person name="Roux S."/>
            <person name="Palaniappan K."/>
            <person name="Varghese N."/>
            <person name="Mukherjee S."/>
            <person name="Reddy T.B.K."/>
            <person name="Daum C."/>
            <person name="Copeland A."/>
            <person name="Chen I.A."/>
            <person name="Ivanova N.N."/>
            <person name="Kyrpides N.C."/>
            <person name="Shapiro N."/>
            <person name="Eloe-Fadrosh E.A."/>
            <person name="Pietrasiak N."/>
        </authorList>
    </citation>
    <scope>NUCLEOTIDE SEQUENCE</scope>
    <source>
        <strain evidence="1">HA4357-MV3</strain>
    </source>
</reference>
<dbReference type="Proteomes" id="UP000813215">
    <property type="component" value="Unassembled WGS sequence"/>
</dbReference>
<dbReference type="EMBL" id="JAHHHW010000119">
    <property type="protein sequence ID" value="MBW4434069.1"/>
    <property type="molecule type" value="Genomic_DNA"/>
</dbReference>
<evidence type="ECO:0000313" key="2">
    <source>
        <dbReference type="Proteomes" id="UP000813215"/>
    </source>
</evidence>
<reference evidence="1" key="1">
    <citation type="submission" date="2021-05" db="EMBL/GenBank/DDBJ databases">
        <authorList>
            <person name="Pietrasiak N."/>
            <person name="Ward R."/>
            <person name="Stajich J.E."/>
            <person name="Kurbessoian T."/>
        </authorList>
    </citation>
    <scope>NUCLEOTIDE SEQUENCE</scope>
    <source>
        <strain evidence="1">HA4357-MV3</strain>
    </source>
</reference>
<sequence length="156" mass="17935">MTAQVCERLIFNGEIIPMTFRLQLLEQKPKVMKLNDQDINIDNDSPLTFSTTCWRFHVGTWEIKNGQLYLVDIFGLYKMLGKAAIPANWFSGVIKIPQGKLLRYVHMGFGSVYEQEIHVKIKNGKVIQSRAIDNLQPRCSSLDDCENLYDHGDNGW</sequence>
<organism evidence="1 2">
    <name type="scientific">Pelatocladus maniniholoensis HA4357-MV3</name>
    <dbReference type="NCBI Taxonomy" id="1117104"/>
    <lineage>
        <taxon>Bacteria</taxon>
        <taxon>Bacillati</taxon>
        <taxon>Cyanobacteriota</taxon>
        <taxon>Cyanophyceae</taxon>
        <taxon>Nostocales</taxon>
        <taxon>Nostocaceae</taxon>
        <taxon>Pelatocladus</taxon>
    </lineage>
</organism>
<protein>
    <submittedName>
        <fullName evidence="1">Uncharacterized protein</fullName>
    </submittedName>
</protein>
<comment type="caution">
    <text evidence="1">The sequence shown here is derived from an EMBL/GenBank/DDBJ whole genome shotgun (WGS) entry which is preliminary data.</text>
</comment>
<evidence type="ECO:0000313" key="1">
    <source>
        <dbReference type="EMBL" id="MBW4434069.1"/>
    </source>
</evidence>
<dbReference type="AlphaFoldDB" id="A0A9E3LV69"/>
<gene>
    <name evidence="1" type="ORF">KME28_20730</name>
</gene>
<proteinExistence type="predicted"/>